<dbReference type="UniPathway" id="UPA00053">
    <property type="reaction ID" value="UER00084"/>
</dbReference>
<dbReference type="InterPro" id="IPR006219">
    <property type="entry name" value="DAHP_synth_1"/>
</dbReference>
<dbReference type="FunFam" id="3.20.20.70:FF:000005">
    <property type="entry name" value="Phospho-2-dehydro-3-deoxyheptonate aldolase"/>
    <property type="match status" value="1"/>
</dbReference>
<keyword evidence="7" id="KW-0057">Aromatic amino acid biosynthesis</keyword>
<dbReference type="Pfam" id="PF00793">
    <property type="entry name" value="DAHP_synth_1"/>
    <property type="match status" value="1"/>
</dbReference>
<dbReference type="Gene3D" id="3.20.20.70">
    <property type="entry name" value="Aldolase class I"/>
    <property type="match status" value="1"/>
</dbReference>
<protein>
    <recommendedName>
        <fullName evidence="4">3-deoxy-7-phosphoheptulonate synthase</fullName>
        <ecNumber evidence="4">2.5.1.54</ecNumber>
    </recommendedName>
    <alternativeName>
        <fullName evidence="10">3-deoxy-D-arabino-heptulosonate 7-phosphate synthase</fullName>
    </alternativeName>
    <alternativeName>
        <fullName evidence="9">DAHP synthase</fullName>
    </alternativeName>
    <alternativeName>
        <fullName evidence="8">Phospho-2-keto-3-deoxyheptonate aldolase</fullName>
    </alternativeName>
</protein>
<sequence>ANRTVIEGREAIKRILRQEDHRLLVIVGPCSIHDTDAALEYARRLNALRQELQDHVCIVMRVYFEKPRTTVGWKGFIFDPHLDGSDNMVAGLAQARQLLLDINEMGLPAGTETLDPITPQYLADLISWAAIGARTTESQTHREMASGLSMPVGFKNSTEGVLQVAIDAMEAARNPHTFLGVDKAGRTAVIRTQGNPWGHVVLRGGKGRPNYDPESIDTACQQLRQADLEPVLMVDCSHANSNKQHEQQEEVWGTILKQRSEGNNALIGMMVESNLHEGSQKIPQDLSQLRYGVSVTDACVNWETTERMLRQACAEFVG</sequence>
<dbReference type="NCBIfam" id="NF009395">
    <property type="entry name" value="PRK12755.1"/>
    <property type="match status" value="1"/>
</dbReference>
<evidence type="ECO:0000259" key="12">
    <source>
        <dbReference type="Pfam" id="PF00793"/>
    </source>
</evidence>
<evidence type="ECO:0000256" key="3">
    <source>
        <dbReference type="ARBA" id="ARBA00007985"/>
    </source>
</evidence>
<evidence type="ECO:0000313" key="14">
    <source>
        <dbReference type="Proteomes" id="UP000019140"/>
    </source>
</evidence>
<evidence type="ECO:0000256" key="9">
    <source>
        <dbReference type="ARBA" id="ARBA00031349"/>
    </source>
</evidence>
<keyword evidence="5" id="KW-0028">Amino-acid biosynthesis</keyword>
<evidence type="ECO:0000256" key="8">
    <source>
        <dbReference type="ARBA" id="ARBA00031111"/>
    </source>
</evidence>
<comment type="caution">
    <text evidence="13">The sequence shown here is derived from an EMBL/GenBank/DDBJ whole genome shotgun (WGS) entry which is preliminary data.</text>
</comment>
<dbReference type="NCBIfam" id="TIGR00034">
    <property type="entry name" value="aroFGH"/>
    <property type="match status" value="1"/>
</dbReference>
<dbReference type="SUPFAM" id="SSF51569">
    <property type="entry name" value="Aldolase"/>
    <property type="match status" value="1"/>
</dbReference>
<organism evidence="13 14">
    <name type="scientific">Candidatus Entotheonella gemina</name>
    <dbReference type="NCBI Taxonomy" id="1429439"/>
    <lineage>
        <taxon>Bacteria</taxon>
        <taxon>Pseudomonadati</taxon>
        <taxon>Nitrospinota/Tectimicrobiota group</taxon>
        <taxon>Candidatus Tectimicrobiota</taxon>
        <taxon>Candidatus Entotheonellia</taxon>
        <taxon>Candidatus Entotheonellales</taxon>
        <taxon>Candidatus Entotheonellaceae</taxon>
        <taxon>Candidatus Entotheonella</taxon>
    </lineage>
</organism>
<reference evidence="13 14" key="1">
    <citation type="journal article" date="2014" name="Nature">
        <title>An environmental bacterial taxon with a large and distinct metabolic repertoire.</title>
        <authorList>
            <person name="Wilson M.C."/>
            <person name="Mori T."/>
            <person name="Ruckert C."/>
            <person name="Uria A.R."/>
            <person name="Helf M.J."/>
            <person name="Takada K."/>
            <person name="Gernert C."/>
            <person name="Steffens U.A."/>
            <person name="Heycke N."/>
            <person name="Schmitt S."/>
            <person name="Rinke C."/>
            <person name="Helfrich E.J."/>
            <person name="Brachmann A.O."/>
            <person name="Gurgui C."/>
            <person name="Wakimoto T."/>
            <person name="Kracht M."/>
            <person name="Crusemann M."/>
            <person name="Hentschel U."/>
            <person name="Abe I."/>
            <person name="Matsunaga S."/>
            <person name="Kalinowski J."/>
            <person name="Takeyama H."/>
            <person name="Piel J."/>
        </authorList>
    </citation>
    <scope>NUCLEOTIDE SEQUENCE [LARGE SCALE GENOMIC DNA]</scope>
    <source>
        <strain evidence="14">TSY2</strain>
    </source>
</reference>
<evidence type="ECO:0000256" key="7">
    <source>
        <dbReference type="ARBA" id="ARBA00023141"/>
    </source>
</evidence>
<dbReference type="HOGENOM" id="CLU_872908_0_0_7"/>
<dbReference type="GO" id="GO:0009423">
    <property type="term" value="P:chorismate biosynthetic process"/>
    <property type="evidence" value="ECO:0007669"/>
    <property type="project" value="UniProtKB-UniPathway"/>
</dbReference>
<evidence type="ECO:0000256" key="10">
    <source>
        <dbReference type="ARBA" id="ARBA00032193"/>
    </source>
</evidence>
<evidence type="ECO:0000256" key="1">
    <source>
        <dbReference type="ARBA" id="ARBA00003726"/>
    </source>
</evidence>
<feature type="non-terminal residue" evidence="13">
    <location>
        <position position="1"/>
    </location>
</feature>
<dbReference type="GO" id="GO:0005737">
    <property type="term" value="C:cytoplasm"/>
    <property type="evidence" value="ECO:0007669"/>
    <property type="project" value="TreeGrafter"/>
</dbReference>
<evidence type="ECO:0000313" key="13">
    <source>
        <dbReference type="EMBL" id="ETX06474.1"/>
    </source>
</evidence>
<evidence type="ECO:0000256" key="11">
    <source>
        <dbReference type="ARBA" id="ARBA00047508"/>
    </source>
</evidence>
<proteinExistence type="inferred from homology"/>
<keyword evidence="14" id="KW-1185">Reference proteome</keyword>
<dbReference type="Proteomes" id="UP000019140">
    <property type="component" value="Unassembled WGS sequence"/>
</dbReference>
<dbReference type="PIRSF" id="PIRSF001361">
    <property type="entry name" value="DAHP_synthase"/>
    <property type="match status" value="1"/>
</dbReference>
<evidence type="ECO:0000256" key="2">
    <source>
        <dbReference type="ARBA" id="ARBA00004688"/>
    </source>
</evidence>
<accession>W4M7Y6</accession>
<keyword evidence="6" id="KW-0808">Transferase</keyword>
<dbReference type="GO" id="GO:0009073">
    <property type="term" value="P:aromatic amino acid family biosynthetic process"/>
    <property type="evidence" value="ECO:0007669"/>
    <property type="project" value="UniProtKB-KW"/>
</dbReference>
<evidence type="ECO:0000256" key="5">
    <source>
        <dbReference type="ARBA" id="ARBA00022605"/>
    </source>
</evidence>
<evidence type="ECO:0000256" key="6">
    <source>
        <dbReference type="ARBA" id="ARBA00022679"/>
    </source>
</evidence>
<comment type="function">
    <text evidence="1">Stereospecific condensation of phosphoenolpyruvate (PEP) and D-erythrose-4-phosphate (E4P) giving rise to 3-deoxy-D-arabino-heptulosonate-7-phosphate (DAHP).</text>
</comment>
<dbReference type="PANTHER" id="PTHR21225">
    <property type="entry name" value="PHOSPHO-2-DEHYDRO-3-DEOXYHEPTONATE ALDOLASE DAHP SYNTHETASE"/>
    <property type="match status" value="1"/>
</dbReference>
<comment type="pathway">
    <text evidence="2">Metabolic intermediate biosynthesis; chorismate biosynthesis; chorismate from D-erythrose 4-phosphate and phosphoenolpyruvate: step 1/7.</text>
</comment>
<dbReference type="EC" id="2.5.1.54" evidence="4"/>
<dbReference type="GO" id="GO:0008652">
    <property type="term" value="P:amino acid biosynthetic process"/>
    <property type="evidence" value="ECO:0007669"/>
    <property type="project" value="UniProtKB-KW"/>
</dbReference>
<dbReference type="InterPro" id="IPR006218">
    <property type="entry name" value="DAHP1/KDSA"/>
</dbReference>
<dbReference type="EMBL" id="AZHX01000686">
    <property type="protein sequence ID" value="ETX06474.1"/>
    <property type="molecule type" value="Genomic_DNA"/>
</dbReference>
<dbReference type="PANTHER" id="PTHR21225:SF12">
    <property type="entry name" value="PHOSPHO-2-DEHYDRO-3-DEOXYHEPTONATE ALDOLASE, TYROSINE-INHIBITED"/>
    <property type="match status" value="1"/>
</dbReference>
<dbReference type="AlphaFoldDB" id="W4M7Y6"/>
<comment type="similarity">
    <text evidence="3">Belongs to the class-I DAHP synthase family.</text>
</comment>
<comment type="catalytic activity">
    <reaction evidence="11">
        <text>D-erythrose 4-phosphate + phosphoenolpyruvate + H2O = 7-phospho-2-dehydro-3-deoxy-D-arabino-heptonate + phosphate</text>
        <dbReference type="Rhea" id="RHEA:14717"/>
        <dbReference type="ChEBI" id="CHEBI:15377"/>
        <dbReference type="ChEBI" id="CHEBI:16897"/>
        <dbReference type="ChEBI" id="CHEBI:43474"/>
        <dbReference type="ChEBI" id="CHEBI:58394"/>
        <dbReference type="ChEBI" id="CHEBI:58702"/>
        <dbReference type="EC" id="2.5.1.54"/>
    </reaction>
</comment>
<gene>
    <name evidence="13" type="ORF">ETSY2_16905</name>
</gene>
<dbReference type="GO" id="GO:0042802">
    <property type="term" value="F:identical protein binding"/>
    <property type="evidence" value="ECO:0007669"/>
    <property type="project" value="UniProtKB-ARBA"/>
</dbReference>
<feature type="domain" description="DAHP synthetase I/KDSA" evidence="12">
    <location>
        <begin position="14"/>
        <end position="309"/>
    </location>
</feature>
<evidence type="ECO:0000256" key="4">
    <source>
        <dbReference type="ARBA" id="ARBA00012694"/>
    </source>
</evidence>
<name>W4M7Y6_9BACT</name>
<dbReference type="GO" id="GO:0003849">
    <property type="term" value="F:3-deoxy-7-phosphoheptulonate synthase activity"/>
    <property type="evidence" value="ECO:0007669"/>
    <property type="project" value="UniProtKB-EC"/>
</dbReference>
<dbReference type="InterPro" id="IPR013785">
    <property type="entry name" value="Aldolase_TIM"/>
</dbReference>
<dbReference type="PATRIC" id="fig|1429439.4.peg.2869"/>